<keyword evidence="2" id="KW-1185">Reference proteome</keyword>
<evidence type="ECO:0000313" key="2">
    <source>
        <dbReference type="Proteomes" id="UP000298663"/>
    </source>
</evidence>
<reference evidence="1 2" key="2">
    <citation type="journal article" date="2019" name="G3 (Bethesda)">
        <title>Hybrid Assembly of the Genome of the Entomopathogenic Nematode Steinernema carpocapsae Identifies the X-Chromosome.</title>
        <authorList>
            <person name="Serra L."/>
            <person name="Macchietto M."/>
            <person name="Macias-Munoz A."/>
            <person name="McGill C.J."/>
            <person name="Rodriguez I.M."/>
            <person name="Rodriguez B."/>
            <person name="Murad R."/>
            <person name="Mortazavi A."/>
        </authorList>
    </citation>
    <scope>NUCLEOTIDE SEQUENCE [LARGE SCALE GENOMIC DNA]</scope>
    <source>
        <strain evidence="1 2">ALL</strain>
    </source>
</reference>
<dbReference type="EMBL" id="AZBU02000004">
    <property type="protein sequence ID" value="TKR79789.1"/>
    <property type="molecule type" value="Genomic_DNA"/>
</dbReference>
<sequence>MEVSFAKPIEEPPDLRNFLCSTKEEVFAKRKSKMHQRRKRTVQSLAIKTKEYACSPCTILKTWTKRRKQLKR</sequence>
<protein>
    <submittedName>
        <fullName evidence="1">Uncharacterized protein</fullName>
    </submittedName>
</protein>
<dbReference type="Proteomes" id="UP000298663">
    <property type="component" value="Unassembled WGS sequence"/>
</dbReference>
<gene>
    <name evidence="1" type="ORF">L596_013956</name>
</gene>
<organism evidence="1 2">
    <name type="scientific">Steinernema carpocapsae</name>
    <name type="common">Entomopathogenic nematode</name>
    <dbReference type="NCBI Taxonomy" id="34508"/>
    <lineage>
        <taxon>Eukaryota</taxon>
        <taxon>Metazoa</taxon>
        <taxon>Ecdysozoa</taxon>
        <taxon>Nematoda</taxon>
        <taxon>Chromadorea</taxon>
        <taxon>Rhabditida</taxon>
        <taxon>Tylenchina</taxon>
        <taxon>Panagrolaimomorpha</taxon>
        <taxon>Strongyloidoidea</taxon>
        <taxon>Steinernematidae</taxon>
        <taxon>Steinernema</taxon>
    </lineage>
</organism>
<comment type="caution">
    <text evidence="1">The sequence shown here is derived from an EMBL/GenBank/DDBJ whole genome shotgun (WGS) entry which is preliminary data.</text>
</comment>
<name>A0A4U5N9U6_STECR</name>
<evidence type="ECO:0000313" key="1">
    <source>
        <dbReference type="EMBL" id="TKR79789.1"/>
    </source>
</evidence>
<reference evidence="1 2" key="1">
    <citation type="journal article" date="2015" name="Genome Biol.">
        <title>Comparative genomics of Steinernema reveals deeply conserved gene regulatory networks.</title>
        <authorList>
            <person name="Dillman A.R."/>
            <person name="Macchietto M."/>
            <person name="Porter C.F."/>
            <person name="Rogers A."/>
            <person name="Williams B."/>
            <person name="Antoshechkin I."/>
            <person name="Lee M.M."/>
            <person name="Goodwin Z."/>
            <person name="Lu X."/>
            <person name="Lewis E.E."/>
            <person name="Goodrich-Blair H."/>
            <person name="Stock S.P."/>
            <person name="Adams B.J."/>
            <person name="Sternberg P.W."/>
            <person name="Mortazavi A."/>
        </authorList>
    </citation>
    <scope>NUCLEOTIDE SEQUENCE [LARGE SCALE GENOMIC DNA]</scope>
    <source>
        <strain evidence="1 2">ALL</strain>
    </source>
</reference>
<proteinExistence type="predicted"/>
<dbReference type="AlphaFoldDB" id="A0A4U5N9U6"/>
<accession>A0A4U5N9U6</accession>